<organism evidence="1">
    <name type="scientific">Arundo donax</name>
    <name type="common">Giant reed</name>
    <name type="synonym">Donax arundinaceus</name>
    <dbReference type="NCBI Taxonomy" id="35708"/>
    <lineage>
        <taxon>Eukaryota</taxon>
        <taxon>Viridiplantae</taxon>
        <taxon>Streptophyta</taxon>
        <taxon>Embryophyta</taxon>
        <taxon>Tracheophyta</taxon>
        <taxon>Spermatophyta</taxon>
        <taxon>Magnoliopsida</taxon>
        <taxon>Liliopsida</taxon>
        <taxon>Poales</taxon>
        <taxon>Poaceae</taxon>
        <taxon>PACMAD clade</taxon>
        <taxon>Arundinoideae</taxon>
        <taxon>Arundineae</taxon>
        <taxon>Arundo</taxon>
    </lineage>
</organism>
<reference evidence="1" key="2">
    <citation type="journal article" date="2015" name="Data Brief">
        <title>Shoot transcriptome of the giant reed, Arundo donax.</title>
        <authorList>
            <person name="Barrero R.A."/>
            <person name="Guerrero F.D."/>
            <person name="Moolhuijzen P."/>
            <person name="Goolsby J.A."/>
            <person name="Tidwell J."/>
            <person name="Bellgard S.E."/>
            <person name="Bellgard M.I."/>
        </authorList>
    </citation>
    <scope>NUCLEOTIDE SEQUENCE</scope>
    <source>
        <tissue evidence="1">Shoot tissue taken approximately 20 cm above the soil surface</tissue>
    </source>
</reference>
<evidence type="ECO:0000313" key="1">
    <source>
        <dbReference type="EMBL" id="JAE08753.1"/>
    </source>
</evidence>
<name>A0A0A9FKF4_ARUDO</name>
<sequence length="49" mass="5887">MFMYLYVVPFCSIPFKNRFPIILLMATLFIHRCPSRKCIKVINFTVFAR</sequence>
<dbReference type="EMBL" id="GBRH01189143">
    <property type="protein sequence ID" value="JAE08753.1"/>
    <property type="molecule type" value="Transcribed_RNA"/>
</dbReference>
<dbReference type="AlphaFoldDB" id="A0A0A9FKF4"/>
<accession>A0A0A9FKF4</accession>
<proteinExistence type="predicted"/>
<protein>
    <submittedName>
        <fullName evidence="1">Uncharacterized protein</fullName>
    </submittedName>
</protein>
<reference evidence="1" key="1">
    <citation type="submission" date="2014-09" db="EMBL/GenBank/DDBJ databases">
        <authorList>
            <person name="Magalhaes I.L.F."/>
            <person name="Oliveira U."/>
            <person name="Santos F.R."/>
            <person name="Vidigal T.H.D.A."/>
            <person name="Brescovit A.D."/>
            <person name="Santos A.J."/>
        </authorList>
    </citation>
    <scope>NUCLEOTIDE SEQUENCE</scope>
    <source>
        <tissue evidence="1">Shoot tissue taken approximately 20 cm above the soil surface</tissue>
    </source>
</reference>